<dbReference type="RefSeq" id="WP_188393383.1">
    <property type="nucleotide sequence ID" value="NZ_BMEV01000101.1"/>
</dbReference>
<proteinExistence type="inferred from homology"/>
<dbReference type="SMART" id="SM00283">
    <property type="entry name" value="MA"/>
    <property type="match status" value="1"/>
</dbReference>
<dbReference type="Proteomes" id="UP000602050">
    <property type="component" value="Unassembled WGS sequence"/>
</dbReference>
<evidence type="ECO:0000313" key="11">
    <source>
        <dbReference type="Proteomes" id="UP000602050"/>
    </source>
</evidence>
<evidence type="ECO:0000259" key="9">
    <source>
        <dbReference type="PROSITE" id="PS50111"/>
    </source>
</evidence>
<feature type="coiled-coil region" evidence="8">
    <location>
        <begin position="263"/>
        <end position="290"/>
    </location>
</feature>
<keyword evidence="11" id="KW-1185">Reference proteome</keyword>
<evidence type="ECO:0000256" key="7">
    <source>
        <dbReference type="PROSITE-ProRule" id="PRU00284"/>
    </source>
</evidence>
<dbReference type="PRINTS" id="PR00260">
    <property type="entry name" value="CHEMTRNSDUCR"/>
</dbReference>
<reference evidence="10" key="1">
    <citation type="journal article" date="2014" name="Int. J. Syst. Evol. Microbiol.">
        <title>Complete genome sequence of Corynebacterium casei LMG S-19264T (=DSM 44701T), isolated from a smear-ripened cheese.</title>
        <authorList>
            <consortium name="US DOE Joint Genome Institute (JGI-PGF)"/>
            <person name="Walter F."/>
            <person name="Albersmeier A."/>
            <person name="Kalinowski J."/>
            <person name="Ruckert C."/>
        </authorList>
    </citation>
    <scope>NUCLEOTIDE SEQUENCE</scope>
    <source>
        <strain evidence="10">CGMCC 1.12360</strain>
    </source>
</reference>
<dbReference type="Gene3D" id="1.10.490.10">
    <property type="entry name" value="Globins"/>
    <property type="match status" value="1"/>
</dbReference>
<keyword evidence="2" id="KW-0812">Transmembrane</keyword>
<dbReference type="PROSITE" id="PS50111">
    <property type="entry name" value="CHEMOTAXIS_TRANSDUC_2"/>
    <property type="match status" value="1"/>
</dbReference>
<dbReference type="CDD" id="cd11386">
    <property type="entry name" value="MCP_signal"/>
    <property type="match status" value="1"/>
</dbReference>
<gene>
    <name evidence="10" type="ORF">GCM10010978_31880</name>
</gene>
<dbReference type="SUPFAM" id="SSF46458">
    <property type="entry name" value="Globin-like"/>
    <property type="match status" value="1"/>
</dbReference>
<dbReference type="PANTHER" id="PTHR32089:SF119">
    <property type="entry name" value="METHYL-ACCEPTING CHEMOTAXIS PROTEIN CTPL"/>
    <property type="match status" value="1"/>
</dbReference>
<protein>
    <recommendedName>
        <fullName evidence="9">Methyl-accepting transducer domain-containing protein</fullName>
    </recommendedName>
</protein>
<evidence type="ECO:0000256" key="1">
    <source>
        <dbReference type="ARBA" id="ARBA00004141"/>
    </source>
</evidence>
<evidence type="ECO:0000256" key="6">
    <source>
        <dbReference type="ARBA" id="ARBA00029447"/>
    </source>
</evidence>
<dbReference type="AlphaFoldDB" id="A0A8J2XHS7"/>
<comment type="subcellular location">
    <subcellularLocation>
        <location evidence="1">Membrane</location>
        <topology evidence="1">Multi-pass membrane protein</topology>
    </subcellularLocation>
</comment>
<dbReference type="InterPro" id="IPR009050">
    <property type="entry name" value="Globin-like_sf"/>
</dbReference>
<keyword evidence="3" id="KW-1133">Transmembrane helix</keyword>
<dbReference type="CDD" id="cd01068">
    <property type="entry name" value="globin_sensor"/>
    <property type="match status" value="1"/>
</dbReference>
<sequence length="575" mass="65544">MFFAKTKRWDNYLHFFHPTDIENVKKQAQERLTFFGIRQETLLHIKQAGEIIGPHFEEMIDFFFACITKVDRFQHIINKYTTLEKLKQELHRYLVEFFRGEFDDQYISARMAIGNVASRVHLNADHFISVHQLLMQMITSMLMEKLHKKPDEMMKCVTAVQKLAAYDQQLVIQIYNENTFKVSVYGISDMLNQVTQLDMSRKLLQAVDHQKEETHSVTAATEEMSASIAEVANHAVTVSEGTDDAVQAAERSKEVIDTALVDIKKVGKVYEEVEGKVQQLNEEIEHTQSVVNIVKEISDQTNLLALNASIEAARAGEHGKGFAVVASEVRKLSEHTQEQITQITKNMETLLQVSGEVTTKIEQTGSLVEKSVSAANIAGDELTKIVSTIQEINGEISEIAAMSEEQTSSITEISDRNNVIFELSTESEHLSKRTAKIIFELSNLLESFYSNLFSMNIHLNAKDVLRLSITDHLLWKWKIYNVILGISKMDVDEIPSYKNCRFGKWYYGSLPDFIKNHPAYAQLEDPHIEVHELAKQAVDYYQRGEEQDALLAFEGLQERSKEVVSLLEELLSSVK</sequence>
<evidence type="ECO:0000256" key="2">
    <source>
        <dbReference type="ARBA" id="ARBA00022692"/>
    </source>
</evidence>
<dbReference type="SUPFAM" id="SSF58104">
    <property type="entry name" value="Methyl-accepting chemotaxis protein (MCP) signaling domain"/>
    <property type="match status" value="1"/>
</dbReference>
<evidence type="ECO:0000256" key="8">
    <source>
        <dbReference type="SAM" id="Coils"/>
    </source>
</evidence>
<reference evidence="10" key="2">
    <citation type="submission" date="2020-09" db="EMBL/GenBank/DDBJ databases">
        <authorList>
            <person name="Sun Q."/>
            <person name="Zhou Y."/>
        </authorList>
    </citation>
    <scope>NUCLEOTIDE SEQUENCE</scope>
    <source>
        <strain evidence="10">CGMCC 1.12360</strain>
    </source>
</reference>
<dbReference type="Pfam" id="PF00015">
    <property type="entry name" value="MCPsignal"/>
    <property type="match status" value="1"/>
</dbReference>
<dbReference type="InterPro" id="IPR044398">
    <property type="entry name" value="Globin-sensor_dom"/>
</dbReference>
<dbReference type="InterPro" id="IPR025991">
    <property type="entry name" value="Chemoreceptor_zinc-bind_dom"/>
</dbReference>
<dbReference type="EMBL" id="BMEV01000101">
    <property type="protein sequence ID" value="GFZ90566.1"/>
    <property type="molecule type" value="Genomic_DNA"/>
</dbReference>
<evidence type="ECO:0000313" key="10">
    <source>
        <dbReference type="EMBL" id="GFZ90566.1"/>
    </source>
</evidence>
<dbReference type="Gene3D" id="1.10.287.950">
    <property type="entry name" value="Methyl-accepting chemotaxis protein"/>
    <property type="match status" value="1"/>
</dbReference>
<accession>A0A8J2XHS7</accession>
<comment type="similarity">
    <text evidence="6">Belongs to the methyl-accepting chemotaxis (MCP) protein family.</text>
</comment>
<keyword evidence="8" id="KW-0175">Coiled coil</keyword>
<dbReference type="GO" id="GO:0019825">
    <property type="term" value="F:oxygen binding"/>
    <property type="evidence" value="ECO:0007669"/>
    <property type="project" value="InterPro"/>
</dbReference>
<dbReference type="GO" id="GO:0004888">
    <property type="term" value="F:transmembrane signaling receptor activity"/>
    <property type="evidence" value="ECO:0007669"/>
    <property type="project" value="InterPro"/>
</dbReference>
<dbReference type="GO" id="GO:0006935">
    <property type="term" value="P:chemotaxis"/>
    <property type="evidence" value="ECO:0007669"/>
    <property type="project" value="InterPro"/>
</dbReference>
<dbReference type="GO" id="GO:0016020">
    <property type="term" value="C:membrane"/>
    <property type="evidence" value="ECO:0007669"/>
    <property type="project" value="UniProtKB-SubCell"/>
</dbReference>
<dbReference type="Pfam" id="PF13682">
    <property type="entry name" value="CZB"/>
    <property type="match status" value="1"/>
</dbReference>
<dbReference type="Pfam" id="PF11563">
    <property type="entry name" value="Protoglobin"/>
    <property type="match status" value="1"/>
</dbReference>
<keyword evidence="5 7" id="KW-0807">Transducer</keyword>
<name>A0A8J2XHS7_9BACI</name>
<dbReference type="GO" id="GO:0020037">
    <property type="term" value="F:heme binding"/>
    <property type="evidence" value="ECO:0007669"/>
    <property type="project" value="InterPro"/>
</dbReference>
<keyword evidence="4" id="KW-0472">Membrane</keyword>
<dbReference type="InterPro" id="IPR039379">
    <property type="entry name" value="Protoglobin_sensor_dom"/>
</dbReference>
<evidence type="ECO:0000256" key="4">
    <source>
        <dbReference type="ARBA" id="ARBA00023136"/>
    </source>
</evidence>
<dbReference type="InterPro" id="IPR004090">
    <property type="entry name" value="Chemotax_Me-accpt_rcpt"/>
</dbReference>
<evidence type="ECO:0000256" key="5">
    <source>
        <dbReference type="ARBA" id="ARBA00023224"/>
    </source>
</evidence>
<evidence type="ECO:0000256" key="3">
    <source>
        <dbReference type="ARBA" id="ARBA00022989"/>
    </source>
</evidence>
<comment type="caution">
    <text evidence="10">The sequence shown here is derived from an EMBL/GenBank/DDBJ whole genome shotgun (WGS) entry which is preliminary data.</text>
</comment>
<dbReference type="GO" id="GO:0007165">
    <property type="term" value="P:signal transduction"/>
    <property type="evidence" value="ECO:0007669"/>
    <property type="project" value="UniProtKB-KW"/>
</dbReference>
<dbReference type="PANTHER" id="PTHR32089">
    <property type="entry name" value="METHYL-ACCEPTING CHEMOTAXIS PROTEIN MCPB"/>
    <property type="match status" value="1"/>
</dbReference>
<feature type="domain" description="Methyl-accepting transducer" evidence="9">
    <location>
        <begin position="200"/>
        <end position="421"/>
    </location>
</feature>
<dbReference type="Gene3D" id="1.20.120.30">
    <property type="entry name" value="Aspartate receptor, ligand-binding domain"/>
    <property type="match status" value="1"/>
</dbReference>
<dbReference type="InterPro" id="IPR012292">
    <property type="entry name" value="Globin/Proto"/>
</dbReference>
<dbReference type="InterPro" id="IPR004089">
    <property type="entry name" value="MCPsignal_dom"/>
</dbReference>
<organism evidence="10 11">
    <name type="scientific">Compostibacillus humi</name>
    <dbReference type="NCBI Taxonomy" id="1245525"/>
    <lineage>
        <taxon>Bacteria</taxon>
        <taxon>Bacillati</taxon>
        <taxon>Bacillota</taxon>
        <taxon>Bacilli</taxon>
        <taxon>Bacillales</taxon>
        <taxon>Bacillaceae</taxon>
        <taxon>Compostibacillus</taxon>
    </lineage>
</organism>